<dbReference type="CDD" id="cd01140">
    <property type="entry name" value="FatB"/>
    <property type="match status" value="1"/>
</dbReference>
<proteinExistence type="inferred from homology"/>
<keyword evidence="5 6" id="KW-0732">Signal</keyword>
<dbReference type="Pfam" id="PF01497">
    <property type="entry name" value="Peripla_BP_2"/>
    <property type="match status" value="1"/>
</dbReference>
<dbReference type="InterPro" id="IPR051313">
    <property type="entry name" value="Bact_iron-sidero_bind"/>
</dbReference>
<keyword evidence="3" id="KW-0813">Transport</keyword>
<keyword evidence="4" id="KW-0406">Ion transport</keyword>
<comment type="similarity">
    <text evidence="2">Belongs to the bacterial solute-binding protein 8 family.</text>
</comment>
<dbReference type="Gene3D" id="3.40.50.1980">
    <property type="entry name" value="Nitrogenase molybdenum iron protein domain"/>
    <property type="match status" value="2"/>
</dbReference>
<evidence type="ECO:0000313" key="8">
    <source>
        <dbReference type="EMBL" id="WAV96268.1"/>
    </source>
</evidence>
<sequence length="317" mass="34529">MKKKLLYAFAFVLTLGLLTACNKPSEPAGNAVQDKPGTETSLTITHELGSTTVPRHPKKVAVFDMGVLDIMNEIGADTQVAVPNDAITSWLSKYKNKTNIGGIKEPDLEGLYNYKPDIIFISGRQKAYYSELSKIAPTVYIQIEPGRYMADLEKNVTDVGRIFGKEDVAARKMDDLRKQIANARAVAANSNDKALILLTNDGSMSAYGKGSRFGLIHDVLGIREADENIKVSIHGQEVGYEYIAKINPDIIYVVDRTAVVGGTKFASTTLDNALVNSTKAGKNKKIVTMDAESWYLTTGGLTSTEKMINDALTGLKK</sequence>
<protein>
    <submittedName>
        <fullName evidence="8">ABC transporter substrate-binding protein</fullName>
    </submittedName>
</protein>
<gene>
    <name evidence="8" type="ORF">NB645_05275</name>
</gene>
<keyword evidence="9" id="KW-1185">Reference proteome</keyword>
<dbReference type="PROSITE" id="PS50983">
    <property type="entry name" value="FE_B12_PBP"/>
    <property type="match status" value="1"/>
</dbReference>
<evidence type="ECO:0000259" key="7">
    <source>
        <dbReference type="PROSITE" id="PS50983"/>
    </source>
</evidence>
<feature type="signal peptide" evidence="6">
    <location>
        <begin position="1"/>
        <end position="20"/>
    </location>
</feature>
<dbReference type="InterPro" id="IPR033870">
    <property type="entry name" value="FatB"/>
</dbReference>
<evidence type="ECO:0000313" key="9">
    <source>
        <dbReference type="Proteomes" id="UP001164794"/>
    </source>
</evidence>
<dbReference type="InterPro" id="IPR002491">
    <property type="entry name" value="ABC_transptr_periplasmic_BD"/>
</dbReference>
<name>A0ABY7JHI4_9BURK</name>
<dbReference type="PANTHER" id="PTHR30532">
    <property type="entry name" value="IRON III DICITRATE-BINDING PERIPLASMIC PROTEIN"/>
    <property type="match status" value="1"/>
</dbReference>
<dbReference type="Proteomes" id="UP001164794">
    <property type="component" value="Chromosome"/>
</dbReference>
<evidence type="ECO:0000256" key="3">
    <source>
        <dbReference type="ARBA" id="ARBA00022448"/>
    </source>
</evidence>
<feature type="domain" description="Fe/B12 periplasmic-binding" evidence="7">
    <location>
        <begin position="59"/>
        <end position="317"/>
    </location>
</feature>
<keyword evidence="4" id="KW-0408">Iron</keyword>
<evidence type="ECO:0000256" key="2">
    <source>
        <dbReference type="ARBA" id="ARBA00008814"/>
    </source>
</evidence>
<organism evidence="8 9">
    <name type="scientific">Oxalobacter aliiformigenes</name>
    <dbReference type="NCBI Taxonomy" id="2946593"/>
    <lineage>
        <taxon>Bacteria</taxon>
        <taxon>Pseudomonadati</taxon>
        <taxon>Pseudomonadota</taxon>
        <taxon>Betaproteobacteria</taxon>
        <taxon>Burkholderiales</taxon>
        <taxon>Oxalobacteraceae</taxon>
        <taxon>Oxalobacter</taxon>
    </lineage>
</organism>
<accession>A0ABY7JHI4</accession>
<dbReference type="EMBL" id="CP098248">
    <property type="protein sequence ID" value="WAV96268.1"/>
    <property type="molecule type" value="Genomic_DNA"/>
</dbReference>
<dbReference type="RefSeq" id="WP_269263745.1">
    <property type="nucleotide sequence ID" value="NZ_CP098248.1"/>
</dbReference>
<dbReference type="SUPFAM" id="SSF53807">
    <property type="entry name" value="Helical backbone' metal receptor"/>
    <property type="match status" value="1"/>
</dbReference>
<dbReference type="PROSITE" id="PS51257">
    <property type="entry name" value="PROKAR_LIPOPROTEIN"/>
    <property type="match status" value="1"/>
</dbReference>
<keyword evidence="4" id="KW-0410">Iron transport</keyword>
<comment type="subcellular location">
    <subcellularLocation>
        <location evidence="1">Cell envelope</location>
    </subcellularLocation>
</comment>
<dbReference type="PANTHER" id="PTHR30532:SF28">
    <property type="entry name" value="PETROBACTIN-BINDING PROTEIN YCLQ"/>
    <property type="match status" value="1"/>
</dbReference>
<evidence type="ECO:0000256" key="6">
    <source>
        <dbReference type="SAM" id="SignalP"/>
    </source>
</evidence>
<evidence type="ECO:0000256" key="4">
    <source>
        <dbReference type="ARBA" id="ARBA00022496"/>
    </source>
</evidence>
<evidence type="ECO:0000256" key="1">
    <source>
        <dbReference type="ARBA" id="ARBA00004196"/>
    </source>
</evidence>
<evidence type="ECO:0000256" key="5">
    <source>
        <dbReference type="ARBA" id="ARBA00022729"/>
    </source>
</evidence>
<reference evidence="8" key="1">
    <citation type="journal article" date="2022" name="Front. Microbiol.">
        <title>New perspectives on an old grouping: The genomic and phenotypic variability of Oxalobacter formigenes and the implications for calcium oxalate stone prevention.</title>
        <authorList>
            <person name="Chmiel J.A."/>
            <person name="Carr C."/>
            <person name="Stuivenberg G.A."/>
            <person name="Venema R."/>
            <person name="Chanyi R.M."/>
            <person name="Al K.F."/>
            <person name="Giguere D."/>
            <person name="Say H."/>
            <person name="Akouris P.P."/>
            <person name="Dominguez Romero S.A."/>
            <person name="Kwong A."/>
            <person name="Tai V."/>
            <person name="Koval S.F."/>
            <person name="Razvi H."/>
            <person name="Bjazevic J."/>
            <person name="Burton J.P."/>
        </authorList>
    </citation>
    <scope>NUCLEOTIDE SEQUENCE</scope>
    <source>
        <strain evidence="8">HOxNP-1</strain>
    </source>
</reference>
<feature type="chain" id="PRO_5045976112" evidence="6">
    <location>
        <begin position="21"/>
        <end position="317"/>
    </location>
</feature>